<dbReference type="Gene3D" id="3.30.420.10">
    <property type="entry name" value="Ribonuclease H-like superfamily/Ribonuclease H"/>
    <property type="match status" value="1"/>
</dbReference>
<dbReference type="Pfam" id="PF13456">
    <property type="entry name" value="RVT_3"/>
    <property type="match status" value="1"/>
</dbReference>
<evidence type="ECO:0000313" key="2">
    <source>
        <dbReference type="EMBL" id="KAK8985810.1"/>
    </source>
</evidence>
<sequence>MSWPPRCCAFVTDVVSPSSAAIADALVCFGTLAVMESLDSRATSKVDFHPSPTAKCCWTPHPWGFLKFNVDGACSKEGKFSVGGVLSDHEGSILMKFSHRSGDGSALLAEILAIKYAVEHFVNSIWFSRTRLIVESDSKISVEWISSPSSSVRFKAVVPSLRMDIG</sequence>
<dbReference type="CDD" id="cd06222">
    <property type="entry name" value="RNase_H_like"/>
    <property type="match status" value="1"/>
</dbReference>
<dbReference type="EMBL" id="JBBPBN010000067">
    <property type="protein sequence ID" value="KAK8985810.1"/>
    <property type="molecule type" value="Genomic_DNA"/>
</dbReference>
<name>A0ABR2PBL4_9ROSI</name>
<gene>
    <name evidence="2" type="ORF">V6N11_047305</name>
</gene>
<proteinExistence type="predicted"/>
<feature type="domain" description="RNase H type-1" evidence="1">
    <location>
        <begin position="69"/>
        <end position="150"/>
    </location>
</feature>
<dbReference type="InterPro" id="IPR044730">
    <property type="entry name" value="RNase_H-like_dom_plant"/>
</dbReference>
<dbReference type="PANTHER" id="PTHR47723">
    <property type="entry name" value="OS05G0353850 PROTEIN"/>
    <property type="match status" value="1"/>
</dbReference>
<dbReference type="PANTHER" id="PTHR47723:SF19">
    <property type="entry name" value="POLYNUCLEOTIDYL TRANSFERASE, RIBONUCLEASE H-LIKE SUPERFAMILY PROTEIN"/>
    <property type="match status" value="1"/>
</dbReference>
<keyword evidence="3" id="KW-1185">Reference proteome</keyword>
<accession>A0ABR2PBL4</accession>
<dbReference type="SUPFAM" id="SSF53098">
    <property type="entry name" value="Ribonuclease H-like"/>
    <property type="match status" value="1"/>
</dbReference>
<evidence type="ECO:0000259" key="1">
    <source>
        <dbReference type="Pfam" id="PF13456"/>
    </source>
</evidence>
<dbReference type="InterPro" id="IPR012337">
    <property type="entry name" value="RNaseH-like_sf"/>
</dbReference>
<reference evidence="2 3" key="1">
    <citation type="journal article" date="2024" name="G3 (Bethesda)">
        <title>Genome assembly of Hibiscus sabdariffa L. provides insights into metabolisms of medicinal natural products.</title>
        <authorList>
            <person name="Kim T."/>
        </authorList>
    </citation>
    <scope>NUCLEOTIDE SEQUENCE [LARGE SCALE GENOMIC DNA]</scope>
    <source>
        <strain evidence="2">TK-2024</strain>
        <tissue evidence="2">Old leaves</tissue>
    </source>
</reference>
<comment type="caution">
    <text evidence="2">The sequence shown here is derived from an EMBL/GenBank/DDBJ whole genome shotgun (WGS) entry which is preliminary data.</text>
</comment>
<dbReference type="InterPro" id="IPR053151">
    <property type="entry name" value="RNase_H-like"/>
</dbReference>
<dbReference type="InterPro" id="IPR036397">
    <property type="entry name" value="RNaseH_sf"/>
</dbReference>
<evidence type="ECO:0000313" key="3">
    <source>
        <dbReference type="Proteomes" id="UP001396334"/>
    </source>
</evidence>
<dbReference type="InterPro" id="IPR002156">
    <property type="entry name" value="RNaseH_domain"/>
</dbReference>
<protein>
    <recommendedName>
        <fullName evidence="1">RNase H type-1 domain-containing protein</fullName>
    </recommendedName>
</protein>
<organism evidence="2 3">
    <name type="scientific">Hibiscus sabdariffa</name>
    <name type="common">roselle</name>
    <dbReference type="NCBI Taxonomy" id="183260"/>
    <lineage>
        <taxon>Eukaryota</taxon>
        <taxon>Viridiplantae</taxon>
        <taxon>Streptophyta</taxon>
        <taxon>Embryophyta</taxon>
        <taxon>Tracheophyta</taxon>
        <taxon>Spermatophyta</taxon>
        <taxon>Magnoliopsida</taxon>
        <taxon>eudicotyledons</taxon>
        <taxon>Gunneridae</taxon>
        <taxon>Pentapetalae</taxon>
        <taxon>rosids</taxon>
        <taxon>malvids</taxon>
        <taxon>Malvales</taxon>
        <taxon>Malvaceae</taxon>
        <taxon>Malvoideae</taxon>
        <taxon>Hibiscus</taxon>
    </lineage>
</organism>
<dbReference type="Proteomes" id="UP001396334">
    <property type="component" value="Unassembled WGS sequence"/>
</dbReference>